<dbReference type="PANTHER" id="PTHR31672:SF13">
    <property type="entry name" value="F-BOX PROTEIN CPR30-LIKE"/>
    <property type="match status" value="1"/>
</dbReference>
<name>A0A2K3LRA7_TRIPR</name>
<dbReference type="InterPro" id="IPR017451">
    <property type="entry name" value="F-box-assoc_interact_dom"/>
</dbReference>
<dbReference type="AlphaFoldDB" id="A0A2K3LRA7"/>
<dbReference type="Proteomes" id="UP000236291">
    <property type="component" value="Unassembled WGS sequence"/>
</dbReference>
<dbReference type="SUPFAM" id="SSF81383">
    <property type="entry name" value="F-box domain"/>
    <property type="match status" value="1"/>
</dbReference>
<reference evidence="1 2" key="2">
    <citation type="journal article" date="2017" name="Front. Plant Sci.">
        <title>Gene Classification and Mining of Molecular Markers Useful in Red Clover (Trifolium pratense) Breeding.</title>
        <authorList>
            <person name="Istvanek J."/>
            <person name="Dluhosova J."/>
            <person name="Dluhos P."/>
            <person name="Patkova L."/>
            <person name="Nedelnik J."/>
            <person name="Repkova J."/>
        </authorList>
    </citation>
    <scope>NUCLEOTIDE SEQUENCE [LARGE SCALE GENOMIC DNA]</scope>
    <source>
        <strain evidence="2">cv. Tatra</strain>
        <tissue evidence="1">Young leaves</tissue>
    </source>
</reference>
<comment type="caution">
    <text evidence="1">The sequence shown here is derived from an EMBL/GenBank/DDBJ whole genome shotgun (WGS) entry which is preliminary data.</text>
</comment>
<dbReference type="InterPro" id="IPR036047">
    <property type="entry name" value="F-box-like_dom_sf"/>
</dbReference>
<organism evidence="1 2">
    <name type="scientific">Trifolium pratense</name>
    <name type="common">Red clover</name>
    <dbReference type="NCBI Taxonomy" id="57577"/>
    <lineage>
        <taxon>Eukaryota</taxon>
        <taxon>Viridiplantae</taxon>
        <taxon>Streptophyta</taxon>
        <taxon>Embryophyta</taxon>
        <taxon>Tracheophyta</taxon>
        <taxon>Spermatophyta</taxon>
        <taxon>Magnoliopsida</taxon>
        <taxon>eudicotyledons</taxon>
        <taxon>Gunneridae</taxon>
        <taxon>Pentapetalae</taxon>
        <taxon>rosids</taxon>
        <taxon>fabids</taxon>
        <taxon>Fabales</taxon>
        <taxon>Fabaceae</taxon>
        <taxon>Papilionoideae</taxon>
        <taxon>50 kb inversion clade</taxon>
        <taxon>NPAAA clade</taxon>
        <taxon>Hologalegina</taxon>
        <taxon>IRL clade</taxon>
        <taxon>Trifolieae</taxon>
        <taxon>Trifolium</taxon>
    </lineage>
</organism>
<dbReference type="NCBIfam" id="TIGR01640">
    <property type="entry name" value="F_box_assoc_1"/>
    <property type="match status" value="1"/>
</dbReference>
<feature type="non-terminal residue" evidence="1">
    <location>
        <position position="447"/>
    </location>
</feature>
<dbReference type="PANTHER" id="PTHR31672">
    <property type="entry name" value="BNACNNG10540D PROTEIN"/>
    <property type="match status" value="1"/>
</dbReference>
<dbReference type="InterPro" id="IPR050796">
    <property type="entry name" value="SCF_F-box_component"/>
</dbReference>
<feature type="non-terminal residue" evidence="1">
    <location>
        <position position="1"/>
    </location>
</feature>
<accession>A0A2K3LRA7</accession>
<gene>
    <name evidence="1" type="ORF">L195_g037062</name>
</gene>
<evidence type="ECO:0000313" key="1">
    <source>
        <dbReference type="EMBL" id="PNX81047.1"/>
    </source>
</evidence>
<protein>
    <submittedName>
        <fullName evidence="1">F-box/kelch-repeat protein at3g23880-like protein</fullName>
    </submittedName>
</protein>
<dbReference type="STRING" id="57577.A0A2K3LRA7"/>
<dbReference type="EMBL" id="ASHM01039133">
    <property type="protein sequence ID" value="PNX81047.1"/>
    <property type="molecule type" value="Genomic_DNA"/>
</dbReference>
<reference evidence="1 2" key="1">
    <citation type="journal article" date="2014" name="Am. J. Bot.">
        <title>Genome assembly and annotation for red clover (Trifolium pratense; Fabaceae).</title>
        <authorList>
            <person name="Istvanek J."/>
            <person name="Jaros M."/>
            <person name="Krenek A."/>
            <person name="Repkova J."/>
        </authorList>
    </citation>
    <scope>NUCLEOTIDE SEQUENCE [LARGE SCALE GENOMIC DNA]</scope>
    <source>
        <strain evidence="2">cv. Tatra</strain>
        <tissue evidence="1">Young leaves</tissue>
    </source>
</reference>
<proteinExistence type="predicted"/>
<evidence type="ECO:0000313" key="2">
    <source>
        <dbReference type="Proteomes" id="UP000236291"/>
    </source>
</evidence>
<sequence>EHMAPSPVFFPEDLIGEIFSVLPVKSILRFRCLSKSYDTLISHPVFVKLHLKKSTSQNPQFLLITDHDVRIPGPGFSPDGSDAEYDRDRGIIPYSIRSLFENPSFTISVDPFYLMENKGCSRIVGSCNGLICLAGDSYDEYQKYWLRLWNPATRIISPTFGYFHEECNPRDEDIPFLFDGYYKFSFGCDNSTDTYKVVAYRYNKRQRRSNVRILSLGDNVWRDIESFPVDPILLDSPCQDFEYDGLYFRSTINWLAIPNEIDCNVYDTKDIPVEQFVIVSLDLTTETYNRYLLPRDFDEMPHRIPTICLLGDSLCFSYFYKKTDFIIWQMKKFGVEDSWTQFLKVSCHNLQIDDDLSDEHFIKYSLRLEPLFLSEDGDTLVLDYCQDFQAIIYNRRNNRVERTNITALRRINDDVRQRLWCTSAISLARLARIRREDQQLIYLGEKG</sequence>